<feature type="non-terminal residue" evidence="1">
    <location>
        <position position="1"/>
    </location>
</feature>
<proteinExistence type="predicted"/>
<organism evidence="1 2">
    <name type="scientific">Xanthomonas vesicatoria ATCC 35937</name>
    <dbReference type="NCBI Taxonomy" id="925775"/>
    <lineage>
        <taxon>Bacteria</taxon>
        <taxon>Pseudomonadati</taxon>
        <taxon>Pseudomonadota</taxon>
        <taxon>Gammaproteobacteria</taxon>
        <taxon>Lysobacterales</taxon>
        <taxon>Lysobacteraceae</taxon>
        <taxon>Xanthomonas</taxon>
    </lineage>
</organism>
<dbReference type="EMBL" id="AEQV01000285">
    <property type="protein sequence ID" value="EGD06818.1"/>
    <property type="molecule type" value="Genomic_DNA"/>
</dbReference>
<sequence>GQPPLGLAHIRATRQQRAAVADRYRLLQGRRARTAVHAGRYFARCLAQ</sequence>
<gene>
    <name evidence="1" type="ORF">XVE_5002</name>
</gene>
<evidence type="ECO:0000313" key="2">
    <source>
        <dbReference type="Proteomes" id="UP000003299"/>
    </source>
</evidence>
<comment type="caution">
    <text evidence="1">The sequence shown here is derived from an EMBL/GenBank/DDBJ whole genome shotgun (WGS) entry which is preliminary data.</text>
</comment>
<accession>F0BL30</accession>
<dbReference type="Proteomes" id="UP000003299">
    <property type="component" value="Unassembled WGS sequence"/>
</dbReference>
<evidence type="ECO:0000313" key="1">
    <source>
        <dbReference type="EMBL" id="EGD06818.1"/>
    </source>
</evidence>
<reference evidence="1 2" key="1">
    <citation type="journal article" date="2011" name="BMC Genomics">
        <title>Comparative genomics reveals diversity among xanthomonads infecting tomato and pepper.</title>
        <authorList>
            <person name="Potnis N."/>
            <person name="Krasileva K."/>
            <person name="Chow V."/>
            <person name="Almeida N.F."/>
            <person name="Patil P.B."/>
            <person name="Ryan R.P."/>
            <person name="Sharlach M."/>
            <person name="Behlau F."/>
            <person name="Dow J.M."/>
            <person name="Momol M.T."/>
            <person name="White F.F."/>
            <person name="Preston J.F."/>
            <person name="Vinatzer B.A."/>
            <person name="Koebnik R."/>
            <person name="Setubal J.C."/>
            <person name="Norman D.J."/>
            <person name="Staskawicz B.J."/>
            <person name="Jones J.B."/>
        </authorList>
    </citation>
    <scope>NUCLEOTIDE SEQUENCE [LARGE SCALE GENOMIC DNA]</scope>
    <source>
        <strain evidence="1 2">ATCC 35937</strain>
    </source>
</reference>
<protein>
    <submittedName>
        <fullName evidence="1">Uncharacterized protein</fullName>
    </submittedName>
</protein>
<name>F0BL30_9XANT</name>
<dbReference type="AlphaFoldDB" id="F0BL30"/>